<dbReference type="CDD" id="cd19071">
    <property type="entry name" value="AKR_AKR1-5-like"/>
    <property type="match status" value="1"/>
</dbReference>
<proteinExistence type="predicted"/>
<dbReference type="PRINTS" id="PR00069">
    <property type="entry name" value="ALDKETRDTASE"/>
</dbReference>
<feature type="domain" description="NADP-dependent oxidoreductase" evidence="1">
    <location>
        <begin position="24"/>
        <end position="278"/>
    </location>
</feature>
<dbReference type="PANTHER" id="PTHR43827:SF8">
    <property type="entry name" value="ALDO_KETO REDUCTASE FAMILY PROTEIN"/>
    <property type="match status" value="1"/>
</dbReference>
<name>A0A1V8M242_9GAMM</name>
<dbReference type="PANTHER" id="PTHR43827">
    <property type="entry name" value="2,5-DIKETO-D-GLUCONIC ACID REDUCTASE"/>
    <property type="match status" value="1"/>
</dbReference>
<evidence type="ECO:0000313" key="3">
    <source>
        <dbReference type="Proteomes" id="UP000191980"/>
    </source>
</evidence>
<evidence type="ECO:0000313" key="2">
    <source>
        <dbReference type="EMBL" id="OQK15627.1"/>
    </source>
</evidence>
<dbReference type="InterPro" id="IPR020471">
    <property type="entry name" value="AKR"/>
</dbReference>
<dbReference type="SUPFAM" id="SSF51430">
    <property type="entry name" value="NAD(P)-linked oxidoreductase"/>
    <property type="match status" value="1"/>
</dbReference>
<dbReference type="RefSeq" id="WP_080523862.1">
    <property type="nucleotide sequence ID" value="NZ_LPUF01000003.1"/>
</dbReference>
<dbReference type="InterPro" id="IPR023210">
    <property type="entry name" value="NADP_OxRdtase_dom"/>
</dbReference>
<accession>A0A1V8M242</accession>
<dbReference type="OrthoDB" id="9804790at2"/>
<dbReference type="GO" id="GO:0016491">
    <property type="term" value="F:oxidoreductase activity"/>
    <property type="evidence" value="ECO:0007669"/>
    <property type="project" value="InterPro"/>
</dbReference>
<protein>
    <submittedName>
        <fullName evidence="2">Aldo/keto reductase</fullName>
    </submittedName>
</protein>
<keyword evidence="3" id="KW-1185">Reference proteome</keyword>
<dbReference type="Proteomes" id="UP000191980">
    <property type="component" value="Unassembled WGS sequence"/>
</dbReference>
<dbReference type="Gene3D" id="3.20.20.100">
    <property type="entry name" value="NADP-dependent oxidoreductase domain"/>
    <property type="match status" value="1"/>
</dbReference>
<sequence length="285" mass="32101">MIQNQHYLTTLADVNMPPLIYGTAWKKEHTAELVVQAIQAGFRGIDTACQPKHYNEPQVGAALQRVKGEGVERKSLFIQTKFTPLSGQDAKQIPYDRDVPLDLQVAQSFAVSKSNLQTDYVDSFVLHSPLAPHEQLMTAWQAMEKIQQTGAASQLGISNCYDLEVLKLLYNDAEVKPAIVQNRFYKNTNYDTELRRWCANQGIIYQSFWSLTANPGVLSSHNVQAIAQKYQKTAAQIFFRYLTYLGIVPLTGTTSITHMKEDLAIFEFELTPEDLSACGLFLKET</sequence>
<comment type="caution">
    <text evidence="2">The sequence shown here is derived from an EMBL/GenBank/DDBJ whole genome shotgun (WGS) entry which is preliminary data.</text>
</comment>
<evidence type="ECO:0000259" key="1">
    <source>
        <dbReference type="Pfam" id="PF00248"/>
    </source>
</evidence>
<dbReference type="Pfam" id="PF00248">
    <property type="entry name" value="Aldo_ket_red"/>
    <property type="match status" value="1"/>
</dbReference>
<dbReference type="AlphaFoldDB" id="A0A1V8M242"/>
<gene>
    <name evidence="2" type="ORF">AU255_15500</name>
</gene>
<dbReference type="InterPro" id="IPR036812">
    <property type="entry name" value="NAD(P)_OxRdtase_dom_sf"/>
</dbReference>
<reference evidence="2 3" key="1">
    <citation type="submission" date="2015-12" db="EMBL/GenBank/DDBJ databases">
        <authorList>
            <person name="Shamseldin A."/>
            <person name="Moawad H."/>
            <person name="Abd El-Rahim W.M."/>
            <person name="Sadowsky M.J."/>
        </authorList>
    </citation>
    <scope>NUCLEOTIDE SEQUENCE [LARGE SCALE GENOMIC DNA]</scope>
    <source>
        <strain evidence="2 3">WF1</strain>
    </source>
</reference>
<dbReference type="STRING" id="1420851.AU255_15500"/>
<dbReference type="EMBL" id="LPUF01000003">
    <property type="protein sequence ID" value="OQK15627.1"/>
    <property type="molecule type" value="Genomic_DNA"/>
</dbReference>
<organism evidence="2 3">
    <name type="scientific">Methyloprofundus sedimenti</name>
    <dbReference type="NCBI Taxonomy" id="1420851"/>
    <lineage>
        <taxon>Bacteria</taxon>
        <taxon>Pseudomonadati</taxon>
        <taxon>Pseudomonadota</taxon>
        <taxon>Gammaproteobacteria</taxon>
        <taxon>Methylococcales</taxon>
        <taxon>Methylococcaceae</taxon>
        <taxon>Methyloprofundus</taxon>
    </lineage>
</organism>